<dbReference type="InterPro" id="IPR006076">
    <property type="entry name" value="FAD-dep_OxRdtase"/>
</dbReference>
<dbReference type="GO" id="GO:0005737">
    <property type="term" value="C:cytoplasm"/>
    <property type="evidence" value="ECO:0007669"/>
    <property type="project" value="TreeGrafter"/>
</dbReference>
<organism evidence="2 3">
    <name type="scientific">Streptacidiphilus jiangxiensis</name>
    <dbReference type="NCBI Taxonomy" id="235985"/>
    <lineage>
        <taxon>Bacteria</taxon>
        <taxon>Bacillati</taxon>
        <taxon>Actinomycetota</taxon>
        <taxon>Actinomycetes</taxon>
        <taxon>Kitasatosporales</taxon>
        <taxon>Streptomycetaceae</taxon>
        <taxon>Streptacidiphilus</taxon>
    </lineage>
</organism>
<sequence length="464" mass="51759">MDPAHSIADVQYTPFWLADPAKPEPEPALVGDTHCDLLVVGGGYTGLWTALIAKERDPSRDVVLLEGKEIGWAASGRNGGFCAASLTHGFFNGLERWPNELRTLERLGRENLDAIEAAVKRYDIDCDWERTGELDVATEPHQVEELREGAELMREYGVESEFLDADAVREQVNSPTFLAGLWHRDDVAMVHPAKLAWGLKRACMELGVRVYENTSADDLAPKGDGMAVKTPYGRVFAAHVALGTNIFPNLVKRVRPFLAPVYDYALMTEPLSEEQLASIGWKNRQGLGDSNNQFHYFRISADNRILWGGYDAVYHYGSKVRDEYDHRPETYVKLAGHFFKAFPQLEGLRFTHAWGGAIDTCSRFSAFFGTAHKGRVSYALGYTGLGVGATRFGAEVMLDLLSGEKTERTELEMVKSKPLPFPPEPVKWVGIEMTKWSLDRADHNAGKRNLWLKTMDALGLGFDS</sequence>
<dbReference type="PANTHER" id="PTHR13847:SF281">
    <property type="entry name" value="FAD DEPENDENT OXIDOREDUCTASE DOMAIN-CONTAINING PROTEIN"/>
    <property type="match status" value="1"/>
</dbReference>
<dbReference type="Gene3D" id="3.30.9.10">
    <property type="entry name" value="D-Amino Acid Oxidase, subunit A, domain 2"/>
    <property type="match status" value="1"/>
</dbReference>
<dbReference type="Gene3D" id="3.50.50.60">
    <property type="entry name" value="FAD/NAD(P)-binding domain"/>
    <property type="match status" value="1"/>
</dbReference>
<dbReference type="STRING" id="235985.SAMN05414137_125114"/>
<dbReference type="RefSeq" id="WP_042453915.1">
    <property type="nucleotide sequence ID" value="NZ_BBPN01000031.1"/>
</dbReference>
<evidence type="ECO:0000259" key="1">
    <source>
        <dbReference type="Pfam" id="PF01266"/>
    </source>
</evidence>
<evidence type="ECO:0000313" key="3">
    <source>
        <dbReference type="Proteomes" id="UP000183015"/>
    </source>
</evidence>
<dbReference type="OrthoDB" id="9805852at2"/>
<dbReference type="SUPFAM" id="SSF51905">
    <property type="entry name" value="FAD/NAD(P)-binding domain"/>
    <property type="match status" value="1"/>
</dbReference>
<keyword evidence="3" id="KW-1185">Reference proteome</keyword>
<feature type="domain" description="FAD dependent oxidoreductase" evidence="1">
    <location>
        <begin position="36"/>
        <end position="398"/>
    </location>
</feature>
<dbReference type="EMBL" id="FOAZ01000025">
    <property type="protein sequence ID" value="SEM38084.1"/>
    <property type="molecule type" value="Genomic_DNA"/>
</dbReference>
<name>A0A1H7XWV6_STRJI</name>
<dbReference type="eggNOG" id="COG0665">
    <property type="taxonomic scope" value="Bacteria"/>
</dbReference>
<protein>
    <submittedName>
        <fullName evidence="2">Glycine/D-amino acid oxidase</fullName>
    </submittedName>
</protein>
<accession>A0A1H7XWV6</accession>
<gene>
    <name evidence="2" type="ORF">SAMN05414137_125114</name>
</gene>
<dbReference type="PANTHER" id="PTHR13847">
    <property type="entry name" value="SARCOSINE DEHYDROGENASE-RELATED"/>
    <property type="match status" value="1"/>
</dbReference>
<proteinExistence type="predicted"/>
<dbReference type="InterPro" id="IPR036188">
    <property type="entry name" value="FAD/NAD-bd_sf"/>
</dbReference>
<dbReference type="Proteomes" id="UP000183015">
    <property type="component" value="Unassembled WGS sequence"/>
</dbReference>
<dbReference type="AlphaFoldDB" id="A0A1H7XWV6"/>
<dbReference type="Pfam" id="PF01266">
    <property type="entry name" value="DAO"/>
    <property type="match status" value="1"/>
</dbReference>
<reference evidence="3" key="1">
    <citation type="submission" date="2016-10" db="EMBL/GenBank/DDBJ databases">
        <authorList>
            <person name="Varghese N."/>
        </authorList>
    </citation>
    <scope>NUCLEOTIDE SEQUENCE [LARGE SCALE GENOMIC DNA]</scope>
    <source>
        <strain evidence="3">DSM 45096 / BCRC 16803 / CGMCC 4.1857 / CIP 109030 / JCM 12277 / KCTC 19219 / NBRC 100920 / 33214</strain>
    </source>
</reference>
<evidence type="ECO:0000313" key="2">
    <source>
        <dbReference type="EMBL" id="SEM38084.1"/>
    </source>
</evidence>